<gene>
    <name evidence="2" type="ORF">H9791_07040</name>
</gene>
<dbReference type="Proteomes" id="UP000824236">
    <property type="component" value="Unassembled WGS sequence"/>
</dbReference>
<evidence type="ECO:0000256" key="1">
    <source>
        <dbReference type="SAM" id="MobiDB-lite"/>
    </source>
</evidence>
<evidence type="ECO:0000313" key="3">
    <source>
        <dbReference type="Proteomes" id="UP000824236"/>
    </source>
</evidence>
<comment type="caution">
    <text evidence="2">The sequence shown here is derived from an EMBL/GenBank/DDBJ whole genome shotgun (WGS) entry which is preliminary data.</text>
</comment>
<protein>
    <submittedName>
        <fullName evidence="2">Uncharacterized protein</fullName>
    </submittedName>
</protein>
<evidence type="ECO:0000313" key="2">
    <source>
        <dbReference type="EMBL" id="MBU3814251.1"/>
    </source>
</evidence>
<feature type="compositionally biased region" description="Basic and acidic residues" evidence="1">
    <location>
        <begin position="1"/>
        <end position="17"/>
    </location>
</feature>
<reference evidence="2" key="2">
    <citation type="submission" date="2021-04" db="EMBL/GenBank/DDBJ databases">
        <authorList>
            <person name="Gilroy R."/>
        </authorList>
    </citation>
    <scope>NUCLEOTIDE SEQUENCE</scope>
    <source>
        <strain evidence="2">B3-3758</strain>
    </source>
</reference>
<accession>A0A9E2KGF9</accession>
<proteinExistence type="predicted"/>
<reference evidence="2" key="1">
    <citation type="journal article" date="2021" name="PeerJ">
        <title>Extensive microbial diversity within the chicken gut microbiome revealed by metagenomics and culture.</title>
        <authorList>
            <person name="Gilroy R."/>
            <person name="Ravi A."/>
            <person name="Getino M."/>
            <person name="Pursley I."/>
            <person name="Horton D.L."/>
            <person name="Alikhan N.F."/>
            <person name="Baker D."/>
            <person name="Gharbi K."/>
            <person name="Hall N."/>
            <person name="Watson M."/>
            <person name="Adriaenssens E.M."/>
            <person name="Foster-Nyarko E."/>
            <person name="Jarju S."/>
            <person name="Secka A."/>
            <person name="Antonio M."/>
            <person name="Oren A."/>
            <person name="Chaudhuri R.R."/>
            <person name="La Ragione R."/>
            <person name="Hildebrand F."/>
            <person name="Pallen M.J."/>
        </authorList>
    </citation>
    <scope>NUCLEOTIDE SEQUENCE</scope>
    <source>
        <strain evidence="2">B3-3758</strain>
    </source>
</reference>
<feature type="region of interest" description="Disordered" evidence="1">
    <location>
        <begin position="1"/>
        <end position="46"/>
    </location>
</feature>
<dbReference type="AlphaFoldDB" id="A0A9E2KGF9"/>
<dbReference type="EMBL" id="JAHLFO010000100">
    <property type="protein sequence ID" value="MBU3814251.1"/>
    <property type="molecule type" value="Genomic_DNA"/>
</dbReference>
<sequence>MKYKKEEGVCLRPRAEARVSTGGDTSGHGRERPGVKPSDASPGLAC</sequence>
<organism evidence="2 3">
    <name type="scientific">Candidatus Bacteroides intestinipullorum</name>
    <dbReference type="NCBI Taxonomy" id="2838471"/>
    <lineage>
        <taxon>Bacteria</taxon>
        <taxon>Pseudomonadati</taxon>
        <taxon>Bacteroidota</taxon>
        <taxon>Bacteroidia</taxon>
        <taxon>Bacteroidales</taxon>
        <taxon>Bacteroidaceae</taxon>
        <taxon>Bacteroides</taxon>
    </lineage>
</organism>
<name>A0A9E2KGF9_9BACE</name>